<dbReference type="Gene3D" id="2.30.29.80">
    <property type="match status" value="1"/>
</dbReference>
<dbReference type="AlphaFoldDB" id="A0A1M6M003"/>
<proteinExistence type="predicted"/>
<name>A0A1M6M003_MALRU</name>
<sequence length="903" mass="103017">MAEKLTISKQSSDITARNYQRLREEGLEHVQLLSRKLWTDYNIHDPGITSLELLCYAITDLGYRISQPLPDLLALPEHVEKAEASFPTAAQVLPTRPVTVDDYRRLLIDIPGIRNAWLLPDPQQYGINCERSRLEFLQKGRLHKHRVEMKGLYRVLLELEEDVANGDRDLRNTLQQKAWQLLQASRNLCEDFTGIQLVRQKPFCLCAEIELAPDAEIDLTEARIFRAVQQFLTPPVKFYSLQKLLDKGTPVETIFEGPLLQNGFLAAEELAASQIRQQINLSDILQEMMQVEGVQAVRDIVIAPSGAQLPEDEDSWIIPVWQEGQQPLQPVISTECSRLVFYKDLLPFQADFERVENLLAEMEQDEQANAHPGSTDLPIPAGRYRNSGDYQSIQQHYPRAYGISDSGLPESASDQRKAQARQLQAYLLFFDQVLANYFAQLGNVRQLFTLDPAIGQSYFSQVVAGVTDADGLYADPATLAEDIQSLTEDEATFLKRRNRFLDHLLARFAENFNEYVWTMYAHDRSNAVAEAARAKREFLRDYPSLSVNRGGAFDYSLKKELWDTANISGLSLRIGRLLGIRNLDRRNLANVKLDIYDERDRVEDDLKEYRFRIRDDRPEMEGKILLSSSWKFLDSRDAREEMQRVLGFALDRSNYQPRVAKDGRYYFNLTDGEEDILARRIEYFATEAERDAAIDQILDLLQDRFSDEGLFLVEHLLLRPQREIGLPFDGGRSTATPAAPVNLRISDRIPAPGAIAETIRPIEDSLLAEQQQGLFLPICTGGDCSNVKYIDPYSCRISIILPAWPARFSDIDFRRFAEKTIRQETPAHILPKICWVDRAQMAGFEKAYKRWLQATFGSSRVNKQTALAELVKALSNLRSVYPEATLAPCDFILDRAVLGRRDG</sequence>
<organism evidence="1 2">
    <name type="scientific">Malonomonas rubra DSM 5091</name>
    <dbReference type="NCBI Taxonomy" id="1122189"/>
    <lineage>
        <taxon>Bacteria</taxon>
        <taxon>Pseudomonadati</taxon>
        <taxon>Thermodesulfobacteriota</taxon>
        <taxon>Desulfuromonadia</taxon>
        <taxon>Desulfuromonadales</taxon>
        <taxon>Geopsychrobacteraceae</taxon>
        <taxon>Malonomonas</taxon>
    </lineage>
</organism>
<evidence type="ECO:0000313" key="1">
    <source>
        <dbReference type="EMBL" id="SHJ76812.1"/>
    </source>
</evidence>
<dbReference type="EMBL" id="FQZT01000015">
    <property type="protein sequence ID" value="SHJ76812.1"/>
    <property type="molecule type" value="Genomic_DNA"/>
</dbReference>
<evidence type="ECO:0000313" key="2">
    <source>
        <dbReference type="Proteomes" id="UP000184171"/>
    </source>
</evidence>
<keyword evidence="2" id="KW-1185">Reference proteome</keyword>
<protein>
    <submittedName>
        <fullName evidence="1">Uncharacterized protein</fullName>
    </submittedName>
</protein>
<dbReference type="OrthoDB" id="8263000at2"/>
<dbReference type="Proteomes" id="UP000184171">
    <property type="component" value="Unassembled WGS sequence"/>
</dbReference>
<dbReference type="STRING" id="1122189.SAMN02745165_03124"/>
<dbReference type="RefSeq" id="WP_072909669.1">
    <property type="nucleotide sequence ID" value="NZ_FQZT01000015.1"/>
</dbReference>
<accession>A0A1M6M003</accession>
<reference evidence="1 2" key="1">
    <citation type="submission" date="2016-11" db="EMBL/GenBank/DDBJ databases">
        <authorList>
            <person name="Jaros S."/>
            <person name="Januszkiewicz K."/>
            <person name="Wedrychowicz H."/>
        </authorList>
    </citation>
    <scope>NUCLEOTIDE SEQUENCE [LARGE SCALE GENOMIC DNA]</scope>
    <source>
        <strain evidence="1 2">DSM 5091</strain>
    </source>
</reference>
<gene>
    <name evidence="1" type="ORF">SAMN02745165_03124</name>
</gene>